<evidence type="ECO:0000313" key="2">
    <source>
        <dbReference type="EMBL" id="SDC44700.1"/>
    </source>
</evidence>
<proteinExistence type="predicted"/>
<dbReference type="InterPro" id="IPR013096">
    <property type="entry name" value="Cupin_2"/>
</dbReference>
<dbReference type="EMBL" id="FMZX01000001">
    <property type="protein sequence ID" value="SDC44700.1"/>
    <property type="molecule type" value="Genomic_DNA"/>
</dbReference>
<evidence type="ECO:0000313" key="3">
    <source>
        <dbReference type="Proteomes" id="UP000198925"/>
    </source>
</evidence>
<reference evidence="2 3" key="1">
    <citation type="submission" date="2016-10" db="EMBL/GenBank/DDBJ databases">
        <authorList>
            <person name="de Groot N.N."/>
        </authorList>
    </citation>
    <scope>NUCLEOTIDE SEQUENCE [LARGE SCALE GENOMIC DNA]</scope>
    <source>
        <strain evidence="2 3">CPCC 100156</strain>
    </source>
</reference>
<dbReference type="Pfam" id="PF07883">
    <property type="entry name" value="Cupin_2"/>
    <property type="match status" value="1"/>
</dbReference>
<dbReference type="Gene3D" id="2.60.120.10">
    <property type="entry name" value="Jelly Rolls"/>
    <property type="match status" value="1"/>
</dbReference>
<dbReference type="InterPro" id="IPR011051">
    <property type="entry name" value="RmlC_Cupin_sf"/>
</dbReference>
<protein>
    <submittedName>
        <fullName evidence="2">Cupin domain protein</fullName>
    </submittedName>
</protein>
<dbReference type="RefSeq" id="WP_245704606.1">
    <property type="nucleotide sequence ID" value="NZ_FMXZ01000003.1"/>
</dbReference>
<keyword evidence="3" id="KW-1185">Reference proteome</keyword>
<feature type="domain" description="Cupin type-2" evidence="1">
    <location>
        <begin position="45"/>
        <end position="110"/>
    </location>
</feature>
<gene>
    <name evidence="2" type="ORF">SAMN04487779_1001955</name>
</gene>
<dbReference type="InterPro" id="IPR052538">
    <property type="entry name" value="Flavonoid_dioxygenase-like"/>
</dbReference>
<sequence>MTMPMMSAGITPAGEGEGGVAWNILGQTYKPMQHSASSFAFHTYFPDGTFVPPHIHAKQDEFIYILDGKFELMLDGQTQHAGKGDLIRLPMGLPHGIFNKSGSPVTALFWVAPSLGLYELFSRIHNVGDPAEVVRIAAEYEVEFLPPPG</sequence>
<dbReference type="Proteomes" id="UP000198925">
    <property type="component" value="Unassembled WGS sequence"/>
</dbReference>
<evidence type="ECO:0000259" key="1">
    <source>
        <dbReference type="Pfam" id="PF07883"/>
    </source>
</evidence>
<accession>A0A1G6LN79</accession>
<organism evidence="2 3">
    <name type="scientific">Belnapia rosea</name>
    <dbReference type="NCBI Taxonomy" id="938405"/>
    <lineage>
        <taxon>Bacteria</taxon>
        <taxon>Pseudomonadati</taxon>
        <taxon>Pseudomonadota</taxon>
        <taxon>Alphaproteobacteria</taxon>
        <taxon>Acetobacterales</taxon>
        <taxon>Roseomonadaceae</taxon>
        <taxon>Belnapia</taxon>
    </lineage>
</organism>
<name>A0A1G6LN79_9PROT</name>
<dbReference type="SUPFAM" id="SSF51182">
    <property type="entry name" value="RmlC-like cupins"/>
    <property type="match status" value="1"/>
</dbReference>
<dbReference type="PANTHER" id="PTHR43346">
    <property type="entry name" value="LIGAND BINDING DOMAIN PROTEIN, PUTATIVE (AFU_ORTHOLOGUE AFUA_6G14370)-RELATED"/>
    <property type="match status" value="1"/>
</dbReference>
<dbReference type="AlphaFoldDB" id="A0A1G6LN79"/>
<dbReference type="PANTHER" id="PTHR43346:SF1">
    <property type="entry name" value="QUERCETIN 2,3-DIOXYGENASE-RELATED"/>
    <property type="match status" value="1"/>
</dbReference>
<dbReference type="STRING" id="938405.SAMN02927895_01745"/>
<dbReference type="InterPro" id="IPR014710">
    <property type="entry name" value="RmlC-like_jellyroll"/>
</dbReference>